<gene>
    <name evidence="2" type="ORF">I8J34_16560</name>
</gene>
<name>A0A944DAJ0_DENI1</name>
<dbReference type="SMART" id="SM00530">
    <property type="entry name" value="HTH_XRE"/>
    <property type="match status" value="1"/>
</dbReference>
<evidence type="ECO:0000259" key="1">
    <source>
        <dbReference type="PROSITE" id="PS50943"/>
    </source>
</evidence>
<dbReference type="GO" id="GO:0003677">
    <property type="term" value="F:DNA binding"/>
    <property type="evidence" value="ECO:0007669"/>
    <property type="project" value="InterPro"/>
</dbReference>
<dbReference type="EMBL" id="JAEKFT010000020">
    <property type="protein sequence ID" value="MBT0962795.1"/>
    <property type="molecule type" value="Genomic_DNA"/>
</dbReference>
<dbReference type="AlphaFoldDB" id="A0A944DAJ0"/>
<dbReference type="PROSITE" id="PS50943">
    <property type="entry name" value="HTH_CROC1"/>
    <property type="match status" value="1"/>
</dbReference>
<dbReference type="InterPro" id="IPR010982">
    <property type="entry name" value="Lambda_DNA-bd_dom_sf"/>
</dbReference>
<accession>A0A944DAJ0</accession>
<evidence type="ECO:0000313" key="3">
    <source>
        <dbReference type="Proteomes" id="UP000694660"/>
    </source>
</evidence>
<proteinExistence type="predicted"/>
<dbReference type="InterPro" id="IPR001387">
    <property type="entry name" value="Cro/C1-type_HTH"/>
</dbReference>
<dbReference type="Gene3D" id="1.10.260.40">
    <property type="entry name" value="lambda repressor-like DNA-binding domains"/>
    <property type="match status" value="1"/>
</dbReference>
<sequence>MSTTADLVKTLKTELKAAGLTYAMLAERLGLAESSVKRLFSASGDLPLSRIDAVCRVLGLDFADLARKVADSQPQLQQLSLEQEQAVVADRQLLLVAICVMSQMSLDEILSAYALSEAEGVRCLAQLDRLGIIDLRPGNRYHLKVAKGFRWLPQGPVMAFFRREVLQDYFAGGFDGESELLTVVHGEVGRSMAASYRDRLIRLCQDFSNQHLADQKLPADQRQPFTLVVGMRSWLMPALRDFQRPGAAS</sequence>
<protein>
    <submittedName>
        <fullName evidence="2">Helix-turn-helix transcriptional regulator</fullName>
    </submittedName>
</protein>
<dbReference type="CDD" id="cd00093">
    <property type="entry name" value="HTH_XRE"/>
    <property type="match status" value="1"/>
</dbReference>
<dbReference type="Proteomes" id="UP000694660">
    <property type="component" value="Unassembled WGS sequence"/>
</dbReference>
<feature type="domain" description="HTH cro/C1-type" evidence="1">
    <location>
        <begin position="11"/>
        <end position="65"/>
    </location>
</feature>
<dbReference type="Pfam" id="PF13443">
    <property type="entry name" value="HTH_26"/>
    <property type="match status" value="1"/>
</dbReference>
<reference evidence="3" key="1">
    <citation type="journal article" date="2022" name="ISME J.">
        <title>Genetic and phylogenetic analysis of dissimilatory iodate-reducing bacteria identifies potential niches across the world's oceans.</title>
        <authorList>
            <person name="Reyes-Umana V."/>
            <person name="Henning Z."/>
            <person name="Lee K."/>
            <person name="Barnum T.P."/>
            <person name="Coates J.D."/>
        </authorList>
    </citation>
    <scope>NUCLEOTIDE SEQUENCE [LARGE SCALE GENOMIC DNA]</scope>
    <source>
        <strain evidence="3">IR12</strain>
    </source>
</reference>
<evidence type="ECO:0000313" key="2">
    <source>
        <dbReference type="EMBL" id="MBT0962795.1"/>
    </source>
</evidence>
<keyword evidence="3" id="KW-1185">Reference proteome</keyword>
<dbReference type="SUPFAM" id="SSF47413">
    <property type="entry name" value="lambda repressor-like DNA-binding domains"/>
    <property type="match status" value="1"/>
</dbReference>
<organism evidence="2 3">
    <name type="scientific">Denitromonas iodatirespirans</name>
    <dbReference type="NCBI Taxonomy" id="2795389"/>
    <lineage>
        <taxon>Bacteria</taxon>
        <taxon>Pseudomonadati</taxon>
        <taxon>Pseudomonadota</taxon>
        <taxon>Betaproteobacteria</taxon>
        <taxon>Rhodocyclales</taxon>
        <taxon>Zoogloeaceae</taxon>
        <taxon>Denitromonas</taxon>
    </lineage>
</organism>
<comment type="caution">
    <text evidence="2">The sequence shown here is derived from an EMBL/GenBank/DDBJ whole genome shotgun (WGS) entry which is preliminary data.</text>
</comment>
<dbReference type="RefSeq" id="WP_214362746.1">
    <property type="nucleotide sequence ID" value="NZ_JAEKFT010000020.1"/>
</dbReference>